<evidence type="ECO:0008006" key="4">
    <source>
        <dbReference type="Google" id="ProtNLM"/>
    </source>
</evidence>
<proteinExistence type="predicted"/>
<comment type="caution">
    <text evidence="2">The sequence shown here is derived from an EMBL/GenBank/DDBJ whole genome shotgun (WGS) entry which is preliminary data.</text>
</comment>
<dbReference type="AlphaFoldDB" id="A0ABD1Z4M8"/>
<dbReference type="Proteomes" id="UP001605036">
    <property type="component" value="Unassembled WGS sequence"/>
</dbReference>
<organism evidence="2 3">
    <name type="scientific">Riccia fluitans</name>
    <dbReference type="NCBI Taxonomy" id="41844"/>
    <lineage>
        <taxon>Eukaryota</taxon>
        <taxon>Viridiplantae</taxon>
        <taxon>Streptophyta</taxon>
        <taxon>Embryophyta</taxon>
        <taxon>Marchantiophyta</taxon>
        <taxon>Marchantiopsida</taxon>
        <taxon>Marchantiidae</taxon>
        <taxon>Marchantiales</taxon>
        <taxon>Ricciaceae</taxon>
        <taxon>Riccia</taxon>
    </lineage>
</organism>
<feature type="compositionally biased region" description="Basic residues" evidence="1">
    <location>
        <begin position="14"/>
        <end position="26"/>
    </location>
</feature>
<gene>
    <name evidence="2" type="ORF">R1flu_010319</name>
</gene>
<sequence length="149" mass="16647">MAKSKLPPNTAPCRLKHGRRRRTRFIGHRDRDTKARPVTATVIVNPGTHPAKSGIAASRRVADDRRGDRANASGNCASRRDPQRDDEAQRERLRSCLKRFPLYPAQFLVRICQFGGKLSGSNEIIECSRFVKLEVHDFAGVEGRGPSVD</sequence>
<dbReference type="EMBL" id="JBHFFA010000002">
    <property type="protein sequence ID" value="KAL2642732.1"/>
    <property type="molecule type" value="Genomic_DNA"/>
</dbReference>
<accession>A0ABD1Z4M8</accession>
<feature type="compositionally biased region" description="Basic and acidic residues" evidence="1">
    <location>
        <begin position="78"/>
        <end position="90"/>
    </location>
</feature>
<name>A0ABD1Z4M8_9MARC</name>
<evidence type="ECO:0000313" key="2">
    <source>
        <dbReference type="EMBL" id="KAL2642732.1"/>
    </source>
</evidence>
<protein>
    <recommendedName>
        <fullName evidence="4">Ribosomal protein S12</fullName>
    </recommendedName>
</protein>
<feature type="region of interest" description="Disordered" evidence="1">
    <location>
        <begin position="1"/>
        <end position="90"/>
    </location>
</feature>
<evidence type="ECO:0000313" key="3">
    <source>
        <dbReference type="Proteomes" id="UP001605036"/>
    </source>
</evidence>
<evidence type="ECO:0000256" key="1">
    <source>
        <dbReference type="SAM" id="MobiDB-lite"/>
    </source>
</evidence>
<feature type="compositionally biased region" description="Basic and acidic residues" evidence="1">
    <location>
        <begin position="60"/>
        <end position="69"/>
    </location>
</feature>
<reference evidence="2 3" key="1">
    <citation type="submission" date="2024-09" db="EMBL/GenBank/DDBJ databases">
        <title>Chromosome-scale assembly of Riccia fluitans.</title>
        <authorList>
            <person name="Paukszto L."/>
            <person name="Sawicki J."/>
            <person name="Karawczyk K."/>
            <person name="Piernik-Szablinska J."/>
            <person name="Szczecinska M."/>
            <person name="Mazdziarz M."/>
        </authorList>
    </citation>
    <scope>NUCLEOTIDE SEQUENCE [LARGE SCALE GENOMIC DNA]</scope>
    <source>
        <strain evidence="2">Rf_01</strain>
        <tissue evidence="2">Aerial parts of the thallus</tissue>
    </source>
</reference>
<keyword evidence="3" id="KW-1185">Reference proteome</keyword>